<accession>A0A6I4J8J7</accession>
<dbReference type="GO" id="GO:0004222">
    <property type="term" value="F:metalloendopeptidase activity"/>
    <property type="evidence" value="ECO:0007669"/>
    <property type="project" value="InterPro"/>
</dbReference>
<evidence type="ECO:0000313" key="11">
    <source>
        <dbReference type="EMBL" id="MVO79121.1"/>
    </source>
</evidence>
<dbReference type="InterPro" id="IPR008753">
    <property type="entry name" value="Peptidase_M13_N"/>
</dbReference>
<keyword evidence="3" id="KW-0645">Protease</keyword>
<dbReference type="Pfam" id="PF05649">
    <property type="entry name" value="Peptidase_M13_N"/>
    <property type="match status" value="1"/>
</dbReference>
<dbReference type="PANTHER" id="PTHR11733">
    <property type="entry name" value="ZINC METALLOPROTEASE FAMILY M13 NEPRILYSIN-RELATED"/>
    <property type="match status" value="1"/>
</dbReference>
<evidence type="ECO:0000256" key="4">
    <source>
        <dbReference type="ARBA" id="ARBA00022723"/>
    </source>
</evidence>
<keyword evidence="12" id="KW-1185">Reference proteome</keyword>
<evidence type="ECO:0000256" key="1">
    <source>
        <dbReference type="ARBA" id="ARBA00001947"/>
    </source>
</evidence>
<dbReference type="InterPro" id="IPR042089">
    <property type="entry name" value="Peptidase_M13_dom_2"/>
</dbReference>
<reference evidence="11 12" key="1">
    <citation type="submission" date="2019-12" db="EMBL/GenBank/DDBJ databases">
        <authorList>
            <person name="Huq M.A."/>
        </authorList>
    </citation>
    <scope>NUCLEOTIDE SEQUENCE [LARGE SCALE GENOMIC DNA]</scope>
    <source>
        <strain evidence="11 12">MAH-20</strain>
    </source>
</reference>
<dbReference type="InterPro" id="IPR018497">
    <property type="entry name" value="Peptidase_M13_C"/>
</dbReference>
<evidence type="ECO:0000256" key="7">
    <source>
        <dbReference type="ARBA" id="ARBA00023049"/>
    </source>
</evidence>
<dbReference type="Pfam" id="PF01431">
    <property type="entry name" value="Peptidase_M13"/>
    <property type="match status" value="1"/>
</dbReference>
<protein>
    <submittedName>
        <fullName evidence="11">Peptidase M13</fullName>
    </submittedName>
</protein>
<dbReference type="EMBL" id="WQMS01000016">
    <property type="protein sequence ID" value="MVO79121.1"/>
    <property type="molecule type" value="Genomic_DNA"/>
</dbReference>
<dbReference type="PRINTS" id="PR00786">
    <property type="entry name" value="NEPRILYSIN"/>
</dbReference>
<dbReference type="AlphaFoldDB" id="A0A6I4J8J7"/>
<evidence type="ECO:0000256" key="8">
    <source>
        <dbReference type="SAM" id="SignalP"/>
    </source>
</evidence>
<comment type="similarity">
    <text evidence="2">Belongs to the peptidase M13 family.</text>
</comment>
<keyword evidence="4" id="KW-0479">Metal-binding</keyword>
<feature type="domain" description="Peptidase M13 N-terminal" evidence="10">
    <location>
        <begin position="45"/>
        <end position="433"/>
    </location>
</feature>
<name>A0A6I4J8J7_9SPHN</name>
<evidence type="ECO:0000313" key="12">
    <source>
        <dbReference type="Proteomes" id="UP000441389"/>
    </source>
</evidence>
<gene>
    <name evidence="11" type="ORF">GON01_14400</name>
</gene>
<evidence type="ECO:0000256" key="6">
    <source>
        <dbReference type="ARBA" id="ARBA00022833"/>
    </source>
</evidence>
<feature type="domain" description="Peptidase M13 C-terminal" evidence="9">
    <location>
        <begin position="485"/>
        <end position="685"/>
    </location>
</feature>
<keyword evidence="6" id="KW-0862">Zinc</keyword>
<dbReference type="GO" id="GO:0005886">
    <property type="term" value="C:plasma membrane"/>
    <property type="evidence" value="ECO:0007669"/>
    <property type="project" value="TreeGrafter"/>
</dbReference>
<dbReference type="GO" id="GO:0016485">
    <property type="term" value="P:protein processing"/>
    <property type="evidence" value="ECO:0007669"/>
    <property type="project" value="TreeGrafter"/>
</dbReference>
<dbReference type="Gene3D" id="3.40.390.10">
    <property type="entry name" value="Collagenase (Catalytic Domain)"/>
    <property type="match status" value="1"/>
</dbReference>
<dbReference type="CDD" id="cd08662">
    <property type="entry name" value="M13"/>
    <property type="match status" value="1"/>
</dbReference>
<dbReference type="PROSITE" id="PS51885">
    <property type="entry name" value="NEPRILYSIN"/>
    <property type="match status" value="1"/>
</dbReference>
<comment type="cofactor">
    <cofactor evidence="1">
        <name>Zn(2+)</name>
        <dbReference type="ChEBI" id="CHEBI:29105"/>
    </cofactor>
</comment>
<dbReference type="Proteomes" id="UP000441389">
    <property type="component" value="Unassembled WGS sequence"/>
</dbReference>
<feature type="chain" id="PRO_5026276419" evidence="8">
    <location>
        <begin position="26"/>
        <end position="689"/>
    </location>
</feature>
<keyword evidence="5" id="KW-0378">Hydrolase</keyword>
<keyword evidence="8" id="KW-0732">Signal</keyword>
<proteinExistence type="inferred from homology"/>
<comment type="caution">
    <text evidence="11">The sequence shown here is derived from an EMBL/GenBank/DDBJ whole genome shotgun (WGS) entry which is preliminary data.</text>
</comment>
<evidence type="ECO:0000256" key="5">
    <source>
        <dbReference type="ARBA" id="ARBA00022801"/>
    </source>
</evidence>
<dbReference type="InterPro" id="IPR000718">
    <property type="entry name" value="Peptidase_M13"/>
</dbReference>
<evidence type="ECO:0000256" key="2">
    <source>
        <dbReference type="ARBA" id="ARBA00007357"/>
    </source>
</evidence>
<dbReference type="PANTHER" id="PTHR11733:SF167">
    <property type="entry name" value="FI17812P1-RELATED"/>
    <property type="match status" value="1"/>
</dbReference>
<evidence type="ECO:0000259" key="10">
    <source>
        <dbReference type="Pfam" id="PF05649"/>
    </source>
</evidence>
<keyword evidence="7" id="KW-0482">Metalloprotease</keyword>
<dbReference type="GO" id="GO:0046872">
    <property type="term" value="F:metal ion binding"/>
    <property type="evidence" value="ECO:0007669"/>
    <property type="project" value="UniProtKB-KW"/>
</dbReference>
<organism evidence="11 12">
    <name type="scientific">Sphingomonas horti</name>
    <dbReference type="NCBI Taxonomy" id="2682842"/>
    <lineage>
        <taxon>Bacteria</taxon>
        <taxon>Pseudomonadati</taxon>
        <taxon>Pseudomonadota</taxon>
        <taxon>Alphaproteobacteria</taxon>
        <taxon>Sphingomonadales</taxon>
        <taxon>Sphingomonadaceae</taxon>
        <taxon>Sphingomonas</taxon>
    </lineage>
</organism>
<dbReference type="InterPro" id="IPR024079">
    <property type="entry name" value="MetalloPept_cat_dom_sf"/>
</dbReference>
<feature type="signal peptide" evidence="8">
    <location>
        <begin position="1"/>
        <end position="25"/>
    </location>
</feature>
<evidence type="ECO:0000256" key="3">
    <source>
        <dbReference type="ARBA" id="ARBA00022670"/>
    </source>
</evidence>
<sequence>MTREGRLTKKLVIAAAAALAVPVIAAPLYPPFGLDLTAFDKSVKPGDDFFEYANGAYLARTTIPADRPAQSRRLEMTDRMEANLRQLLDEAAGSASASPRTDRGKVGTFYAAFMDEAQADRLGAAPLKPELDAIRAAADRAALARLMGQAPSGLYPSLFGVFIDSDLKDPSRYAVYLGQSGLGLPDRDYYLKPELAAKKDAYRAYAARLLALAGWPDPAKAADALVAFETRVAEASWTKVQQRDLTTQYNPMAPSALASFAPGFDWTPFLDRAGIAGKPMLVVAEKSAFPRLAAIYADTPIDTLKAWLAFRVADAAAPYLAKPFVDTHFDFRLKELTGQAAPQPRWKRGVRAVAGGDCGAEPASCFGTLNWAVGELYAARYFPPETKAKVTELVGNLKLAMRGRIERLDWMGPETKAEALKKLDTYTIKVGYPDTPQRDYSGVVIRRDDLLGNVRRAAANDWAFVLKRSAGPVDHGAWQMTPQTNDAYNGSLRDIVFPAGILQAPIFDADADPAINYGAIGGVIGHELTHGFDDQGRTIDAAGALRDWWTAADAEAFKARAKMLGDQYAQFEPVPGFHINPGLTMGENIADLGGLAIALDAYHASLNGKPAPVIGGLTGDQRVFLGWAQAWAGKMTPEAIRQMTVSDPHSFRKFRVNGPVRNIDAWYAAFGVKPGDALYLSPDKRARIW</sequence>
<evidence type="ECO:0000259" key="9">
    <source>
        <dbReference type="Pfam" id="PF01431"/>
    </source>
</evidence>
<dbReference type="Gene3D" id="1.10.1380.10">
    <property type="entry name" value="Neutral endopeptidase , domain2"/>
    <property type="match status" value="1"/>
</dbReference>
<dbReference type="SUPFAM" id="SSF55486">
    <property type="entry name" value="Metalloproteases ('zincins'), catalytic domain"/>
    <property type="match status" value="1"/>
</dbReference>